<dbReference type="GO" id="GO:0005198">
    <property type="term" value="F:structural molecule activity"/>
    <property type="evidence" value="ECO:0007669"/>
    <property type="project" value="InterPro"/>
</dbReference>
<accession>A0A6N9JJC0</accession>
<dbReference type="AlphaFoldDB" id="A0A6N9JJC0"/>
<dbReference type="Pfam" id="PF15644">
    <property type="entry name" value="Gln_amidase"/>
    <property type="match status" value="1"/>
</dbReference>
<sequence length="656" mass="72795">MLDPDYIDRAGDMVGAVYGEIEADMLAHLCRLLLDKGAEGLGQRGTTALNLLAQSAAPQLMAFIERHREDANRAVLRTVEDALGRSDRTDLGRMPKDARDAAGRTLPRQVELTAQGVAEILARDNVDMAQGALSLWNRCVAEAAAKVNAGTETAERAIHQAVRRMMREGISTVAYRDAETGRQTVVNRIDVAVRRHVRTQIAQDGMRRTLDVCAEAGVRLVEVSSHGGARPSHARWQGRVYSLDGDVEIGGVRYRDFYRETGYGKVDGLGGANCRHSFGPWAPDTPRMYSAEPGHPSGLPSDEVYRLTQGQRRRERDIRQTKRELAGAQLIADKDANMANIAEVEKLKAKLRGQQDGLRRYIDEANRKGGSPVLQRSPNREWAGDMPRIRKTDASRRTMREFMDGDGVKRALKAKGVSKTAARKALAEELKAQGLDARSWQHLSKTNQRGIFKRALSKLKGTKTAAPGKHAAPFKKIKGAHTQAQDLTATNPRYSEGLEWQINCQRCVGAYEMRRRGYDVTAKPRPMLNGVPDPTDELPNRNAQGGWPKMFENATLEKCSSDSGANTKKKVETLMQSYGDGSRAIVRVQFQKKYGGGGHVFIAEQRNGATVFIDPQTGNTDCSRYFPMVKKNETYCMRIDDKKFTDLIKEAAEEMK</sequence>
<evidence type="ECO:0000313" key="2">
    <source>
        <dbReference type="EMBL" id="MZJ39551.1"/>
    </source>
</evidence>
<proteinExistence type="predicted"/>
<comment type="caution">
    <text evidence="2">The sequence shown here is derived from an EMBL/GenBank/DDBJ whole genome shotgun (WGS) entry which is preliminary data.</text>
</comment>
<evidence type="ECO:0000313" key="3">
    <source>
        <dbReference type="Proteomes" id="UP000469380"/>
    </source>
</evidence>
<dbReference type="Proteomes" id="UP000469380">
    <property type="component" value="Unassembled WGS sequence"/>
</dbReference>
<dbReference type="EMBL" id="WWSR01000009">
    <property type="protein sequence ID" value="MZJ39551.1"/>
    <property type="molecule type" value="Genomic_DNA"/>
</dbReference>
<feature type="domain" description="Tox-PL" evidence="1">
    <location>
        <begin position="503"/>
        <end position="618"/>
    </location>
</feature>
<dbReference type="RefSeq" id="WP_161160503.1">
    <property type="nucleotide sequence ID" value="NZ_WWSR01000009.1"/>
</dbReference>
<name>A0A6N9JJC0_9ACTN</name>
<organism evidence="2 3">
    <name type="scientific">Collinsella aerofaciens</name>
    <dbReference type="NCBI Taxonomy" id="74426"/>
    <lineage>
        <taxon>Bacteria</taxon>
        <taxon>Bacillati</taxon>
        <taxon>Actinomycetota</taxon>
        <taxon>Coriobacteriia</taxon>
        <taxon>Coriobacteriales</taxon>
        <taxon>Coriobacteriaceae</taxon>
        <taxon>Collinsella</taxon>
    </lineage>
</organism>
<evidence type="ECO:0000259" key="1">
    <source>
        <dbReference type="Pfam" id="PF15644"/>
    </source>
</evidence>
<dbReference type="InterPro" id="IPR009319">
    <property type="entry name" value="Phage_A118_VSP1"/>
</dbReference>
<dbReference type="Pfam" id="PF06152">
    <property type="entry name" value="Phage_min_cap2"/>
    <property type="match status" value="1"/>
</dbReference>
<gene>
    <name evidence="2" type="ORF">GT464_06260</name>
</gene>
<reference evidence="2 3" key="1">
    <citation type="journal article" date="2019" name="Nat. Med.">
        <title>A library of human gut bacterial isolates paired with longitudinal multiomics data enables mechanistic microbiome research.</title>
        <authorList>
            <person name="Poyet M."/>
            <person name="Groussin M."/>
            <person name="Gibbons S.M."/>
            <person name="Avila-Pacheco J."/>
            <person name="Jiang X."/>
            <person name="Kearney S.M."/>
            <person name="Perrotta A.R."/>
            <person name="Berdy B."/>
            <person name="Zhao S."/>
            <person name="Lieberman T.D."/>
            <person name="Swanson P.K."/>
            <person name="Smith M."/>
            <person name="Roesemann S."/>
            <person name="Alexander J.E."/>
            <person name="Rich S.A."/>
            <person name="Livny J."/>
            <person name="Vlamakis H."/>
            <person name="Clish C."/>
            <person name="Bullock K."/>
            <person name="Deik A."/>
            <person name="Scott J."/>
            <person name="Pierce K.A."/>
            <person name="Xavier R.J."/>
            <person name="Alm E.J."/>
        </authorList>
    </citation>
    <scope>NUCLEOTIDE SEQUENCE [LARGE SCALE GENOMIC DNA]</scope>
    <source>
        <strain evidence="2 3">BIOML-A20</strain>
    </source>
</reference>
<dbReference type="InterPro" id="IPR028908">
    <property type="entry name" value="Tox-PL_dom"/>
</dbReference>
<protein>
    <recommendedName>
        <fullName evidence="1">Tox-PL domain-containing protein</fullName>
    </recommendedName>
</protein>